<dbReference type="EMBL" id="JAGSOY010000072">
    <property type="protein sequence ID" value="MBU2713312.1"/>
    <property type="molecule type" value="Genomic_DNA"/>
</dbReference>
<evidence type="ECO:0000313" key="1">
    <source>
        <dbReference type="EMBL" id="MBU2713312.1"/>
    </source>
</evidence>
<dbReference type="RefSeq" id="WP_215821599.1">
    <property type="nucleotide sequence ID" value="NZ_JAGSOY010000072.1"/>
</dbReference>
<evidence type="ECO:0000313" key="2">
    <source>
        <dbReference type="Proteomes" id="UP000690515"/>
    </source>
</evidence>
<accession>A0ABS5ZGZ5</accession>
<organism evidence="1 2">
    <name type="scientific">Zooshikella harenae</name>
    <dbReference type="NCBI Taxonomy" id="2827238"/>
    <lineage>
        <taxon>Bacteria</taxon>
        <taxon>Pseudomonadati</taxon>
        <taxon>Pseudomonadota</taxon>
        <taxon>Gammaproteobacteria</taxon>
        <taxon>Oceanospirillales</taxon>
        <taxon>Zooshikellaceae</taxon>
        <taxon>Zooshikella</taxon>
    </lineage>
</organism>
<comment type="caution">
    <text evidence="1">The sequence shown here is derived from an EMBL/GenBank/DDBJ whole genome shotgun (WGS) entry which is preliminary data.</text>
</comment>
<gene>
    <name evidence="1" type="ORF">KCG35_19775</name>
</gene>
<name>A0ABS5ZGZ5_9GAMM</name>
<reference evidence="1 2" key="1">
    <citation type="submission" date="2021-04" db="EMBL/GenBank/DDBJ databases">
        <authorList>
            <person name="Pira H."/>
            <person name="Risdian C."/>
            <person name="Wink J."/>
        </authorList>
    </citation>
    <scope>NUCLEOTIDE SEQUENCE [LARGE SCALE GENOMIC DNA]</scope>
    <source>
        <strain evidence="1 2">WH53</strain>
    </source>
</reference>
<protein>
    <submittedName>
        <fullName evidence="1">Uncharacterized protein</fullName>
    </submittedName>
</protein>
<sequence>SLLSQHFSKDVKDKIKFLKKPVTVAAYRLMLNKINPKHVQLIESFNVELKALKRTKRVEEIYQPIFKDTPIPANID</sequence>
<keyword evidence="2" id="KW-1185">Reference proteome</keyword>
<proteinExistence type="predicted"/>
<feature type="non-terminal residue" evidence="1">
    <location>
        <position position="1"/>
    </location>
</feature>
<dbReference type="Proteomes" id="UP000690515">
    <property type="component" value="Unassembled WGS sequence"/>
</dbReference>